<sequence>MPNTVSHRENQTRPTLRLRDNVPNERKELRISDPSGLENELMAPLPHTKPATGVTMDEYRASFKVDRQEASRKLRELKAENRLDEVEVQWFIIMWNSVDMMRTDGWSEDEIESALERYYVGPQYYLTPNNIACPRMIERYGAYWGLNARGIYYRHRYSQGWVTAGHDLWLPSFDGIDWNGPGESSRRSRAKAFLKRILNNELNESSDKHEYNTIKLKRDPVSCLLAGEPKFIKRIPDATFGLATFKPKDYQNPLAEWNLDHDRLEALLLHRHCGLISDPRWGDADLAFPFAVYEAKGWSGDAREARRQGCSAGAVYLDMLDHLARQPRKSGNRKRAYQPAGGRSNNQVFVFTSLGAHWHILVGYKRPRLEREYAGHEGFSESVYIFQRIWSGRVVTLRKAWELLSLVDQIHLWGVTDFRNSIINRLNDWHEFGRRCYANDVDFMFRNVGADRFTRDGKEYRGIPEACLQLADWAKHLSEEARGKLRERVISYFHQACPRDLPDLTDNWPAAIACLLDDCGPVGNPGYPIQCKEEMAAHYREVHGEDDDVIADLERLWDEPKEIDNDNNPVQVRKRERLESGEPDSCAKRYKGSTPIDVGNKQVAELIDLTKDS</sequence>
<comment type="caution">
    <text evidence="3">The sequence shown here is derived from an EMBL/GenBank/DDBJ whole genome shotgun (WGS) entry which is preliminary data.</text>
</comment>
<evidence type="ECO:0000256" key="1">
    <source>
        <dbReference type="SAM" id="Coils"/>
    </source>
</evidence>
<dbReference type="AlphaFoldDB" id="A0A0F0ICM9"/>
<evidence type="ECO:0000313" key="4">
    <source>
        <dbReference type="Proteomes" id="UP000033540"/>
    </source>
</evidence>
<proteinExistence type="predicted"/>
<keyword evidence="1" id="KW-0175">Coiled coil</keyword>
<accession>A0A0F0ICM9</accession>
<reference evidence="3 4" key="1">
    <citation type="submission" date="2015-02" db="EMBL/GenBank/DDBJ databases">
        <title>Draft genome sequence of Aspergillus parasiticus SU-1.</title>
        <authorList>
            <person name="Yu J."/>
            <person name="Fedorova N."/>
            <person name="Yin Y."/>
            <person name="Losada L."/>
            <person name="Zafar N."/>
            <person name="Taujale R."/>
            <person name="Ehrlich K.C."/>
            <person name="Bhatnagar D."/>
            <person name="Cleveland T.E."/>
            <person name="Bennett J.W."/>
            <person name="Nierman W.C."/>
        </authorList>
    </citation>
    <scope>NUCLEOTIDE SEQUENCE [LARGE SCALE GENOMIC DNA]</scope>
    <source>
        <strain evidence="4">ATCC 56775 / NRRL 5862 / SRRC 143 / SU-1</strain>
    </source>
</reference>
<feature type="region of interest" description="Disordered" evidence="2">
    <location>
        <begin position="561"/>
        <end position="593"/>
    </location>
</feature>
<dbReference type="Proteomes" id="UP000033540">
    <property type="component" value="Unassembled WGS sequence"/>
</dbReference>
<evidence type="ECO:0000256" key="2">
    <source>
        <dbReference type="SAM" id="MobiDB-lite"/>
    </source>
</evidence>
<dbReference type="OrthoDB" id="191139at2759"/>
<dbReference type="STRING" id="1403190.A0A0F0ICM9"/>
<feature type="coiled-coil region" evidence="1">
    <location>
        <begin position="60"/>
        <end position="87"/>
    </location>
</feature>
<dbReference type="EMBL" id="JZEE01000364">
    <property type="protein sequence ID" value="KJK65410.1"/>
    <property type="molecule type" value="Genomic_DNA"/>
</dbReference>
<evidence type="ECO:0000313" key="3">
    <source>
        <dbReference type="EMBL" id="KJK65410.1"/>
    </source>
</evidence>
<organism evidence="3 4">
    <name type="scientific">Aspergillus parasiticus (strain ATCC 56775 / NRRL 5862 / SRRC 143 / SU-1)</name>
    <dbReference type="NCBI Taxonomy" id="1403190"/>
    <lineage>
        <taxon>Eukaryota</taxon>
        <taxon>Fungi</taxon>
        <taxon>Dikarya</taxon>
        <taxon>Ascomycota</taxon>
        <taxon>Pezizomycotina</taxon>
        <taxon>Eurotiomycetes</taxon>
        <taxon>Eurotiomycetidae</taxon>
        <taxon>Eurotiales</taxon>
        <taxon>Aspergillaceae</taxon>
        <taxon>Aspergillus</taxon>
        <taxon>Aspergillus subgen. Circumdati</taxon>
    </lineage>
</organism>
<name>A0A0F0ICM9_ASPPU</name>
<protein>
    <submittedName>
        <fullName evidence="3">Uncharacterized protein</fullName>
    </submittedName>
</protein>
<gene>
    <name evidence="3" type="ORF">P875_00010317</name>
</gene>